<dbReference type="EC" id="5.1.3.1" evidence="7 10"/>
<evidence type="ECO:0000256" key="1">
    <source>
        <dbReference type="ARBA" id="ARBA00001782"/>
    </source>
</evidence>
<dbReference type="STRING" id="1618.IV36_GL000086"/>
<dbReference type="OrthoDB" id="1645589at2"/>
<dbReference type="PANTHER" id="PTHR11749">
    <property type="entry name" value="RIBULOSE-5-PHOSPHATE-3-EPIMERASE"/>
    <property type="match status" value="1"/>
</dbReference>
<feature type="binding site" evidence="10 14">
    <location>
        <position position="64"/>
    </location>
    <ligand>
        <name>substrate</name>
    </ligand>
</feature>
<dbReference type="SUPFAM" id="SSF51366">
    <property type="entry name" value="Ribulose-phoshate binding barrel"/>
    <property type="match status" value="1"/>
</dbReference>
<evidence type="ECO:0000256" key="11">
    <source>
        <dbReference type="PIRNR" id="PIRNR001461"/>
    </source>
</evidence>
<comment type="catalytic activity">
    <reaction evidence="1 10 11">
        <text>D-ribulose 5-phosphate = D-xylulose 5-phosphate</text>
        <dbReference type="Rhea" id="RHEA:13677"/>
        <dbReference type="ChEBI" id="CHEBI:57737"/>
        <dbReference type="ChEBI" id="CHEBI:58121"/>
        <dbReference type="EC" id="5.1.3.1"/>
    </reaction>
</comment>
<comment type="cofactor">
    <cofactor evidence="4">
        <name>Zn(2+)</name>
        <dbReference type="ChEBI" id="CHEBI:29105"/>
    </cofactor>
</comment>
<dbReference type="RefSeq" id="WP_056990210.1">
    <property type="nucleotide sequence ID" value="NZ_JATAAJ010000001.1"/>
</dbReference>
<dbReference type="InterPro" id="IPR013785">
    <property type="entry name" value="Aldolase_TIM"/>
</dbReference>
<organism evidence="15 16">
    <name type="scientific">Liquorilactobacillus mali</name>
    <dbReference type="NCBI Taxonomy" id="1618"/>
    <lineage>
        <taxon>Bacteria</taxon>
        <taxon>Bacillati</taxon>
        <taxon>Bacillota</taxon>
        <taxon>Bacilli</taxon>
        <taxon>Lactobacillales</taxon>
        <taxon>Lactobacillaceae</taxon>
        <taxon>Liquorilactobacillus</taxon>
    </lineage>
</organism>
<feature type="binding site" evidence="10 13">
    <location>
        <position position="64"/>
    </location>
    <ligand>
        <name>a divalent metal cation</name>
        <dbReference type="ChEBI" id="CHEBI:60240"/>
    </ligand>
</feature>
<comment type="caution">
    <text evidence="15">The sequence shown here is derived from an EMBL/GenBank/DDBJ whole genome shotgun (WGS) entry which is preliminary data.</text>
</comment>
<keyword evidence="13" id="KW-0862">Zinc</keyword>
<comment type="cofactor">
    <cofactor evidence="5">
        <name>Fe(2+)</name>
        <dbReference type="ChEBI" id="CHEBI:29033"/>
    </cofactor>
</comment>
<evidence type="ECO:0000256" key="5">
    <source>
        <dbReference type="ARBA" id="ARBA00001954"/>
    </source>
</evidence>
<evidence type="ECO:0000256" key="7">
    <source>
        <dbReference type="ARBA" id="ARBA00013188"/>
    </source>
</evidence>
<dbReference type="InterPro" id="IPR011060">
    <property type="entry name" value="RibuloseP-bd_barrel"/>
</dbReference>
<evidence type="ECO:0000256" key="3">
    <source>
        <dbReference type="ARBA" id="ARBA00001941"/>
    </source>
</evidence>
<evidence type="ECO:0000256" key="8">
    <source>
        <dbReference type="ARBA" id="ARBA00022723"/>
    </source>
</evidence>
<comment type="pathway">
    <text evidence="10">Carbohydrate degradation.</text>
</comment>
<keyword evidence="8 10" id="KW-0479">Metal-binding</keyword>
<accession>A0A0R2G0E4</accession>
<sequence>MKIAPSILSADFANLKDDVEMTARAGAEYLHIDIMDGHFVPNLSFGEPILKAIRPYSKQVFDCHLMVENPEEYVAILADAGADVLGVHYEATPHIHRVLQQIKEAGCKAEVVINPGTPVIVLEDLLEMVDAVLIMTVNPGFGGQKFLPGMLSKIQALNQIKNDKKLDFDIEVDGGINSETIKQCQQAGATIAVAGSFVFNSTDPVEKIQLLHRVTGD</sequence>
<dbReference type="GO" id="GO:0019323">
    <property type="term" value="P:pentose catabolic process"/>
    <property type="evidence" value="ECO:0007669"/>
    <property type="project" value="UniProtKB-UniRule"/>
</dbReference>
<keyword evidence="13" id="KW-0464">Manganese</keyword>
<dbReference type="Gene3D" id="3.20.20.70">
    <property type="entry name" value="Aldolase class I"/>
    <property type="match status" value="1"/>
</dbReference>
<feature type="active site" description="Proton donor" evidence="10 12">
    <location>
        <position position="173"/>
    </location>
</feature>
<feature type="binding site" evidence="10 14">
    <location>
        <begin position="140"/>
        <end position="143"/>
    </location>
    <ligand>
        <name>substrate</name>
    </ligand>
</feature>
<feature type="binding site" evidence="10 13">
    <location>
        <position position="31"/>
    </location>
    <ligand>
        <name>a divalent metal cation</name>
        <dbReference type="ChEBI" id="CHEBI:60240"/>
    </ligand>
</feature>
<proteinExistence type="inferred from homology"/>
<dbReference type="PROSITE" id="PS01086">
    <property type="entry name" value="RIBUL_P_3_EPIMER_2"/>
    <property type="match status" value="1"/>
</dbReference>
<protein>
    <recommendedName>
        <fullName evidence="7 10">Ribulose-phosphate 3-epimerase</fullName>
        <ecNumber evidence="7 10">5.1.3.1</ecNumber>
    </recommendedName>
</protein>
<evidence type="ECO:0000256" key="4">
    <source>
        <dbReference type="ARBA" id="ARBA00001947"/>
    </source>
</evidence>
<evidence type="ECO:0000256" key="10">
    <source>
        <dbReference type="HAMAP-Rule" id="MF_02227"/>
    </source>
</evidence>
<evidence type="ECO:0000256" key="12">
    <source>
        <dbReference type="PIRSR" id="PIRSR001461-1"/>
    </source>
</evidence>
<feature type="binding site" evidence="10 13">
    <location>
        <position position="173"/>
    </location>
    <ligand>
        <name>a divalent metal cation</name>
        <dbReference type="ChEBI" id="CHEBI:60240"/>
    </ligand>
</feature>
<comment type="cofactor">
    <cofactor evidence="2">
        <name>Mn(2+)</name>
        <dbReference type="ChEBI" id="CHEBI:29035"/>
    </cofactor>
</comment>
<dbReference type="GO" id="GO:0006098">
    <property type="term" value="P:pentose-phosphate shunt"/>
    <property type="evidence" value="ECO:0007669"/>
    <property type="project" value="UniProtKB-UniRule"/>
</dbReference>
<comment type="function">
    <text evidence="10">Catalyzes the reversible epimerization of D-ribulose 5-phosphate to D-xylulose 5-phosphate.</text>
</comment>
<dbReference type="PATRIC" id="fig|1618.3.peg.86"/>
<evidence type="ECO:0000256" key="6">
    <source>
        <dbReference type="ARBA" id="ARBA00009541"/>
    </source>
</evidence>
<reference evidence="15 16" key="1">
    <citation type="journal article" date="2015" name="Genome Announc.">
        <title>Expanding the biotechnology potential of lactobacilli through comparative genomics of 213 strains and associated genera.</title>
        <authorList>
            <person name="Sun Z."/>
            <person name="Harris H.M."/>
            <person name="McCann A."/>
            <person name="Guo C."/>
            <person name="Argimon S."/>
            <person name="Zhang W."/>
            <person name="Yang X."/>
            <person name="Jeffery I.B."/>
            <person name="Cooney J.C."/>
            <person name="Kagawa T.F."/>
            <person name="Liu W."/>
            <person name="Song Y."/>
            <person name="Salvetti E."/>
            <person name="Wrobel A."/>
            <person name="Rasinkangas P."/>
            <person name="Parkhill J."/>
            <person name="Rea M.C."/>
            <person name="O'Sullivan O."/>
            <person name="Ritari J."/>
            <person name="Douillard F.P."/>
            <person name="Paul Ross R."/>
            <person name="Yang R."/>
            <person name="Briner A.E."/>
            <person name="Felis G.E."/>
            <person name="de Vos W.M."/>
            <person name="Barrangou R."/>
            <person name="Klaenhammer T.R."/>
            <person name="Caufield P.W."/>
            <person name="Cui Y."/>
            <person name="Zhang H."/>
            <person name="O'Toole P.W."/>
        </authorList>
    </citation>
    <scope>NUCLEOTIDE SEQUENCE [LARGE SCALE GENOMIC DNA]</scope>
    <source>
        <strain evidence="15 16">ATCC 27304</strain>
    </source>
</reference>
<dbReference type="PROSITE" id="PS01085">
    <property type="entry name" value="RIBUL_P_3_EPIMER_1"/>
    <property type="match status" value="1"/>
</dbReference>
<evidence type="ECO:0000256" key="14">
    <source>
        <dbReference type="PIRSR" id="PIRSR001461-3"/>
    </source>
</evidence>
<evidence type="ECO:0000313" key="15">
    <source>
        <dbReference type="EMBL" id="KRN34289.1"/>
    </source>
</evidence>
<dbReference type="AlphaFoldDB" id="A0A0R2G0E4"/>
<dbReference type="PIRSF" id="PIRSF001461">
    <property type="entry name" value="RPE"/>
    <property type="match status" value="1"/>
</dbReference>
<dbReference type="EMBL" id="JQAR01000001">
    <property type="protein sequence ID" value="KRN34289.1"/>
    <property type="molecule type" value="Genomic_DNA"/>
</dbReference>
<feature type="binding site" evidence="10 14">
    <location>
        <begin position="195"/>
        <end position="196"/>
    </location>
    <ligand>
        <name>substrate</name>
    </ligand>
</feature>
<evidence type="ECO:0000256" key="13">
    <source>
        <dbReference type="PIRSR" id="PIRSR001461-2"/>
    </source>
</evidence>
<comment type="cofactor">
    <cofactor evidence="3">
        <name>Co(2+)</name>
        <dbReference type="ChEBI" id="CHEBI:48828"/>
    </cofactor>
</comment>
<dbReference type="NCBIfam" id="NF004076">
    <property type="entry name" value="PRK05581.1-4"/>
    <property type="match status" value="1"/>
</dbReference>
<dbReference type="Pfam" id="PF00834">
    <property type="entry name" value="Ribul_P_3_epim"/>
    <property type="match status" value="1"/>
</dbReference>
<comment type="cofactor">
    <cofactor evidence="10 13">
        <name>a divalent metal cation</name>
        <dbReference type="ChEBI" id="CHEBI:60240"/>
    </cofactor>
    <text evidence="10 13">Binds 1 divalent metal cation per subunit.</text>
</comment>
<dbReference type="InterPro" id="IPR000056">
    <property type="entry name" value="Ribul_P_3_epim-like"/>
</dbReference>
<dbReference type="HAMAP" id="MF_02227">
    <property type="entry name" value="RPE"/>
    <property type="match status" value="1"/>
</dbReference>
<evidence type="ECO:0000256" key="2">
    <source>
        <dbReference type="ARBA" id="ARBA00001936"/>
    </source>
</evidence>
<evidence type="ECO:0000256" key="9">
    <source>
        <dbReference type="ARBA" id="ARBA00023235"/>
    </source>
</evidence>
<dbReference type="InterPro" id="IPR026019">
    <property type="entry name" value="Ribul_P_3_epim"/>
</dbReference>
<feature type="binding site" evidence="10 14">
    <location>
        <position position="6"/>
    </location>
    <ligand>
        <name>substrate</name>
    </ligand>
</feature>
<dbReference type="Proteomes" id="UP000051727">
    <property type="component" value="Unassembled WGS sequence"/>
</dbReference>
<keyword evidence="13" id="KW-0170">Cobalt</keyword>
<comment type="similarity">
    <text evidence="6 10 11">Belongs to the ribulose-phosphate 3-epimerase family.</text>
</comment>
<dbReference type="GO" id="GO:0046872">
    <property type="term" value="F:metal ion binding"/>
    <property type="evidence" value="ECO:0007669"/>
    <property type="project" value="UniProtKB-UniRule"/>
</dbReference>
<dbReference type="FunFam" id="3.20.20.70:FF:000004">
    <property type="entry name" value="Ribulose-phosphate 3-epimerase"/>
    <property type="match status" value="1"/>
</dbReference>
<name>A0A0R2G0E4_9LACO</name>
<keyword evidence="10 11" id="KW-0119">Carbohydrate metabolism</keyword>
<evidence type="ECO:0000313" key="16">
    <source>
        <dbReference type="Proteomes" id="UP000051727"/>
    </source>
</evidence>
<dbReference type="NCBIfam" id="TIGR01163">
    <property type="entry name" value="rpe"/>
    <property type="match status" value="1"/>
</dbReference>
<dbReference type="GO" id="GO:0004750">
    <property type="term" value="F:D-ribulose-phosphate 3-epimerase activity"/>
    <property type="evidence" value="ECO:0007669"/>
    <property type="project" value="UniProtKB-UniRule"/>
</dbReference>
<dbReference type="CDD" id="cd00429">
    <property type="entry name" value="RPE"/>
    <property type="match status" value="1"/>
</dbReference>
<feature type="binding site" evidence="10 13">
    <location>
        <position position="33"/>
    </location>
    <ligand>
        <name>a divalent metal cation</name>
        <dbReference type="ChEBI" id="CHEBI:60240"/>
    </ligand>
</feature>
<feature type="binding site" evidence="14">
    <location>
        <position position="175"/>
    </location>
    <ligand>
        <name>substrate</name>
    </ligand>
</feature>
<keyword evidence="9 10" id="KW-0413">Isomerase</keyword>
<feature type="binding site" evidence="10">
    <location>
        <begin position="173"/>
        <end position="175"/>
    </location>
    <ligand>
        <name>substrate</name>
    </ligand>
</feature>
<dbReference type="GO" id="GO:0005737">
    <property type="term" value="C:cytoplasm"/>
    <property type="evidence" value="ECO:0007669"/>
    <property type="project" value="UniProtKB-ARBA"/>
</dbReference>
<feature type="active site" description="Proton acceptor" evidence="10 12">
    <location>
        <position position="33"/>
    </location>
</feature>
<gene>
    <name evidence="10" type="primary">rpe</name>
    <name evidence="15" type="ORF">IV36_GL000086</name>
</gene>